<dbReference type="SMART" id="SM00408">
    <property type="entry name" value="IGc2"/>
    <property type="match status" value="4"/>
</dbReference>
<feature type="non-terminal residue" evidence="12">
    <location>
        <position position="1"/>
    </location>
</feature>
<comment type="caution">
    <text evidence="12">The sequence shown here is derived from an EMBL/GenBank/DDBJ whole genome shotgun (WGS) entry which is preliminary data.</text>
</comment>
<dbReference type="Gene3D" id="2.60.40.10">
    <property type="entry name" value="Immunoglobulins"/>
    <property type="match status" value="5"/>
</dbReference>
<dbReference type="Pfam" id="PF13927">
    <property type="entry name" value="Ig_3"/>
    <property type="match status" value="1"/>
</dbReference>
<evidence type="ECO:0000313" key="13">
    <source>
        <dbReference type="Proteomes" id="UP001239994"/>
    </source>
</evidence>
<protein>
    <recommendedName>
        <fullName evidence="11">Ig-like domain-containing protein</fullName>
    </recommendedName>
</protein>
<gene>
    <name evidence="12" type="ORF">P4O66_016054</name>
</gene>
<dbReference type="PROSITE" id="PS50835">
    <property type="entry name" value="IG_LIKE"/>
    <property type="match status" value="5"/>
</dbReference>
<evidence type="ECO:0000256" key="5">
    <source>
        <dbReference type="ARBA" id="ARBA00023136"/>
    </source>
</evidence>
<dbReference type="InterPro" id="IPR003599">
    <property type="entry name" value="Ig_sub"/>
</dbReference>
<feature type="transmembrane region" description="Helical" evidence="10">
    <location>
        <begin position="579"/>
        <end position="601"/>
    </location>
</feature>
<feature type="domain" description="Ig-like" evidence="11">
    <location>
        <begin position="474"/>
        <end position="560"/>
    </location>
</feature>
<keyword evidence="2 10" id="KW-0812">Transmembrane</keyword>
<evidence type="ECO:0000256" key="4">
    <source>
        <dbReference type="ARBA" id="ARBA00022989"/>
    </source>
</evidence>
<keyword evidence="4 10" id="KW-1133">Transmembrane helix</keyword>
<evidence type="ECO:0000256" key="8">
    <source>
        <dbReference type="ARBA" id="ARBA00023319"/>
    </source>
</evidence>
<keyword evidence="6" id="KW-1015">Disulfide bond</keyword>
<feature type="region of interest" description="Disordered" evidence="9">
    <location>
        <begin position="642"/>
        <end position="671"/>
    </location>
</feature>
<dbReference type="AlphaFoldDB" id="A0AAD9DNQ9"/>
<dbReference type="PANTHER" id="PTHR11973:SF18">
    <property type="entry name" value="CELL SURFACE GLYCOPROTEIN MUC18"/>
    <property type="match status" value="1"/>
</dbReference>
<proteinExistence type="predicted"/>
<sequence length="671" mass="73772">MAGPARPRALAADSRAAGLSKRLALRHQMAVGDYIMTGLMAMQGRWSRKMLDGSVPVHLSDRIAAQVVLNMEDVVEVYKGDSAVIRCQYSFTQDPSMVMVQWFVRTPEGRRVRISYSDLTVQKVDENTMYTDRISVAGDSDGENLIIMDVKLSDEREFFCQVNGLAAGNGENRTHLKVFDPPEQPVIEAVHSGVSVKNALPSKIATCEAREGFPKPNITWYRNNKPLHPEKGRVNVVTLVTMDSSGLYAVQSELQYKVEREDQDSIFSCEVHYHVPGAILWARSRGVNVTMHYPTTNVKMWREPHEGLVKEGDTVAIRCQGDGNPPPPIIFTREQQPEVKTESDRGVLLLKEVTRGDSGVYNCHPLDLDAVTDKEVVGSVQLTVHYLDPAVVVPKDSEVMLKGESLAATCNALSSLETTTVWLKDGVEVGKGHTLQLRDATFATAGHYDCEVTILSLPGLYTSGSVHIIVQGAPELRDTEDVTMMERMGKWVNLTCEARGHPKPVITWSVVGSPNWREFPKREVEDSIQSVMTLKVTTDTLVTCNATNSMGLETKTYTITSIPIVPSAPRSSAVDTSGVSIAIIIVSILFLAILGSVLYFLHKKGKLPCGRSGKQEIMNAYSTEETTNKGDIVMEMKAEKTEKSGLLKGVNGDKKPPSDQVTLETEGTTAH</sequence>
<keyword evidence="8" id="KW-0393">Immunoglobulin domain</keyword>
<evidence type="ECO:0000256" key="2">
    <source>
        <dbReference type="ARBA" id="ARBA00022692"/>
    </source>
</evidence>
<organism evidence="12 13">
    <name type="scientific">Electrophorus voltai</name>
    <dbReference type="NCBI Taxonomy" id="2609070"/>
    <lineage>
        <taxon>Eukaryota</taxon>
        <taxon>Metazoa</taxon>
        <taxon>Chordata</taxon>
        <taxon>Craniata</taxon>
        <taxon>Vertebrata</taxon>
        <taxon>Euteleostomi</taxon>
        <taxon>Actinopterygii</taxon>
        <taxon>Neopterygii</taxon>
        <taxon>Teleostei</taxon>
        <taxon>Ostariophysi</taxon>
        <taxon>Gymnotiformes</taxon>
        <taxon>Gymnotoidei</taxon>
        <taxon>Gymnotidae</taxon>
        <taxon>Electrophorus</taxon>
    </lineage>
</organism>
<feature type="domain" description="Ig-like" evidence="11">
    <location>
        <begin position="389"/>
        <end position="467"/>
    </location>
</feature>
<accession>A0AAD9DNQ9</accession>
<feature type="domain" description="Ig-like" evidence="11">
    <location>
        <begin position="65"/>
        <end position="177"/>
    </location>
</feature>
<dbReference type="Proteomes" id="UP001239994">
    <property type="component" value="Unassembled WGS sequence"/>
</dbReference>
<dbReference type="InterPro" id="IPR051116">
    <property type="entry name" value="Surface_Rcpt/Adhesion_Mol"/>
</dbReference>
<evidence type="ECO:0000256" key="7">
    <source>
        <dbReference type="ARBA" id="ARBA00023180"/>
    </source>
</evidence>
<dbReference type="GO" id="GO:0005055">
    <property type="term" value="F:laminin receptor activity"/>
    <property type="evidence" value="ECO:0007669"/>
    <property type="project" value="TreeGrafter"/>
</dbReference>
<dbReference type="InterPro" id="IPR007110">
    <property type="entry name" value="Ig-like_dom"/>
</dbReference>
<dbReference type="CDD" id="cd00096">
    <property type="entry name" value="Ig"/>
    <property type="match status" value="1"/>
</dbReference>
<dbReference type="InterPro" id="IPR013106">
    <property type="entry name" value="Ig_V-set"/>
</dbReference>
<dbReference type="InterPro" id="IPR013162">
    <property type="entry name" value="CD80_C2-set"/>
</dbReference>
<feature type="domain" description="Ig-like" evidence="11">
    <location>
        <begin position="294"/>
        <end position="363"/>
    </location>
</feature>
<dbReference type="InterPro" id="IPR036179">
    <property type="entry name" value="Ig-like_dom_sf"/>
</dbReference>
<keyword evidence="3" id="KW-0677">Repeat</keyword>
<evidence type="ECO:0000256" key="6">
    <source>
        <dbReference type="ARBA" id="ARBA00023157"/>
    </source>
</evidence>
<reference evidence="12" key="1">
    <citation type="submission" date="2023-03" db="EMBL/GenBank/DDBJ databases">
        <title>Electrophorus voltai genome.</title>
        <authorList>
            <person name="Bian C."/>
        </authorList>
    </citation>
    <scope>NUCLEOTIDE SEQUENCE</scope>
    <source>
        <strain evidence="12">CB-2022</strain>
        <tissue evidence="12">Muscle</tissue>
    </source>
</reference>
<evidence type="ECO:0000259" key="11">
    <source>
        <dbReference type="PROSITE" id="PS50835"/>
    </source>
</evidence>
<evidence type="ECO:0000256" key="3">
    <source>
        <dbReference type="ARBA" id="ARBA00022737"/>
    </source>
</evidence>
<evidence type="ECO:0000256" key="9">
    <source>
        <dbReference type="SAM" id="MobiDB-lite"/>
    </source>
</evidence>
<dbReference type="Pfam" id="PF07686">
    <property type="entry name" value="V-set"/>
    <property type="match status" value="1"/>
</dbReference>
<keyword evidence="7" id="KW-0325">Glycoprotein</keyword>
<evidence type="ECO:0000313" key="12">
    <source>
        <dbReference type="EMBL" id="KAK1787563.1"/>
    </source>
</evidence>
<dbReference type="SUPFAM" id="SSF48726">
    <property type="entry name" value="Immunoglobulin"/>
    <property type="match status" value="5"/>
</dbReference>
<feature type="domain" description="Ig-like" evidence="11">
    <location>
        <begin position="185"/>
        <end position="288"/>
    </location>
</feature>
<comment type="subcellular location">
    <subcellularLocation>
        <location evidence="1">Membrane</location>
        <topology evidence="1">Single-pass type I membrane protein</topology>
    </subcellularLocation>
</comment>
<dbReference type="InterPro" id="IPR013783">
    <property type="entry name" value="Ig-like_fold"/>
</dbReference>
<keyword evidence="5 10" id="KW-0472">Membrane</keyword>
<feature type="compositionally biased region" description="Basic and acidic residues" evidence="9">
    <location>
        <begin position="642"/>
        <end position="657"/>
    </location>
</feature>
<name>A0AAD9DNQ9_9TELE</name>
<dbReference type="SMART" id="SM00409">
    <property type="entry name" value="IG"/>
    <property type="match status" value="4"/>
</dbReference>
<dbReference type="Pfam" id="PF08205">
    <property type="entry name" value="C2-set_2"/>
    <property type="match status" value="1"/>
</dbReference>
<evidence type="ECO:0000256" key="10">
    <source>
        <dbReference type="SAM" id="Phobius"/>
    </source>
</evidence>
<dbReference type="PANTHER" id="PTHR11973">
    <property type="entry name" value="CELL SURFACE GLYCOPROTEIN MUC18-RELATED"/>
    <property type="match status" value="1"/>
</dbReference>
<feature type="compositionally biased region" description="Polar residues" evidence="9">
    <location>
        <begin position="659"/>
        <end position="671"/>
    </location>
</feature>
<dbReference type="GO" id="GO:0005886">
    <property type="term" value="C:plasma membrane"/>
    <property type="evidence" value="ECO:0007669"/>
    <property type="project" value="TreeGrafter"/>
</dbReference>
<evidence type="ECO:0000256" key="1">
    <source>
        <dbReference type="ARBA" id="ARBA00004479"/>
    </source>
</evidence>
<dbReference type="InterPro" id="IPR003598">
    <property type="entry name" value="Ig_sub2"/>
</dbReference>
<keyword evidence="13" id="KW-1185">Reference proteome</keyword>
<dbReference type="EMBL" id="JAROKS010000023">
    <property type="protein sequence ID" value="KAK1787563.1"/>
    <property type="molecule type" value="Genomic_DNA"/>
</dbReference>